<dbReference type="Pfam" id="PF02518">
    <property type="entry name" value="HATPase_c"/>
    <property type="match status" value="1"/>
</dbReference>
<feature type="domain" description="PAS" evidence="9">
    <location>
        <begin position="408"/>
        <end position="478"/>
    </location>
</feature>
<accession>A0AA49JZ14</accession>
<dbReference type="Pfam" id="PF00072">
    <property type="entry name" value="Response_reg"/>
    <property type="match status" value="2"/>
</dbReference>
<name>A0AA49JTB3_9BACT</name>
<evidence type="ECO:0000256" key="6">
    <source>
        <dbReference type="PROSITE-ProRule" id="PRU00169"/>
    </source>
</evidence>
<evidence type="ECO:0000313" key="11">
    <source>
        <dbReference type="EMBL" id="WKW11543.1"/>
    </source>
</evidence>
<evidence type="ECO:0000259" key="10">
    <source>
        <dbReference type="PROSITE" id="PS50113"/>
    </source>
</evidence>
<feature type="domain" description="PAC" evidence="10">
    <location>
        <begin position="479"/>
        <end position="531"/>
    </location>
</feature>
<dbReference type="SMART" id="SM00387">
    <property type="entry name" value="HATPase_c"/>
    <property type="match status" value="1"/>
</dbReference>
<dbReference type="PROSITE" id="PS50112">
    <property type="entry name" value="PAS"/>
    <property type="match status" value="2"/>
</dbReference>
<dbReference type="SMART" id="SM00091">
    <property type="entry name" value="PAS"/>
    <property type="match status" value="2"/>
</dbReference>
<evidence type="ECO:0000256" key="3">
    <source>
        <dbReference type="ARBA" id="ARBA00022553"/>
    </source>
</evidence>
<feature type="modified residue" description="4-aspartylphosphate" evidence="6">
    <location>
        <position position="837"/>
    </location>
</feature>
<dbReference type="PRINTS" id="PR00344">
    <property type="entry name" value="BCTRLSENSOR"/>
</dbReference>
<dbReference type="CDD" id="cd00156">
    <property type="entry name" value="REC"/>
    <property type="match status" value="2"/>
</dbReference>
<dbReference type="SUPFAM" id="SSF47384">
    <property type="entry name" value="Homodimeric domain of signal transducing histidine kinase"/>
    <property type="match status" value="1"/>
</dbReference>
<dbReference type="SUPFAM" id="SSF55874">
    <property type="entry name" value="ATPase domain of HSP90 chaperone/DNA topoisomerase II/histidine kinase"/>
    <property type="match status" value="1"/>
</dbReference>
<dbReference type="SMART" id="SM00086">
    <property type="entry name" value="PAC"/>
    <property type="match status" value="2"/>
</dbReference>
<dbReference type="NCBIfam" id="TIGR00229">
    <property type="entry name" value="sensory_box"/>
    <property type="match status" value="1"/>
</dbReference>
<dbReference type="InterPro" id="IPR035965">
    <property type="entry name" value="PAS-like_dom_sf"/>
</dbReference>
<dbReference type="EMBL" id="CP130612">
    <property type="protein sequence ID" value="WKW11543.1"/>
    <property type="molecule type" value="Genomic_DNA"/>
</dbReference>
<feature type="domain" description="PAS" evidence="9">
    <location>
        <begin position="295"/>
        <end position="340"/>
    </location>
</feature>
<organism evidence="11">
    <name type="scientific">Pseudogemmatithrix spongiicola</name>
    <dbReference type="NCBI Taxonomy" id="3062599"/>
    <lineage>
        <taxon>Bacteria</taxon>
        <taxon>Pseudomonadati</taxon>
        <taxon>Gemmatimonadota</taxon>
        <taxon>Gemmatimonadia</taxon>
        <taxon>Gemmatimonadales</taxon>
        <taxon>Gemmatimonadaceae</taxon>
        <taxon>Pseudogemmatithrix</taxon>
    </lineage>
</organism>
<dbReference type="InterPro" id="IPR036097">
    <property type="entry name" value="HisK_dim/P_sf"/>
</dbReference>
<accession>A0AA49JTB3</accession>
<dbReference type="PROSITE" id="PS50113">
    <property type="entry name" value="PAC"/>
    <property type="match status" value="2"/>
</dbReference>
<feature type="modified residue" description="4-aspartylphosphate" evidence="6">
    <location>
        <position position="52"/>
    </location>
</feature>
<keyword evidence="4" id="KW-0808">Transferase</keyword>
<proteinExistence type="predicted"/>
<dbReference type="Pfam" id="PF08448">
    <property type="entry name" value="PAS_4"/>
    <property type="match status" value="2"/>
</dbReference>
<dbReference type="GO" id="GO:0000155">
    <property type="term" value="F:phosphorelay sensor kinase activity"/>
    <property type="evidence" value="ECO:0007669"/>
    <property type="project" value="InterPro"/>
</dbReference>
<dbReference type="CDD" id="cd00082">
    <property type="entry name" value="HisKA"/>
    <property type="match status" value="1"/>
</dbReference>
<protein>
    <recommendedName>
        <fullName evidence="2">histidine kinase</fullName>
        <ecNumber evidence="2">2.7.13.3</ecNumber>
    </recommendedName>
</protein>
<dbReference type="PROSITE" id="PS50110">
    <property type="entry name" value="RESPONSE_REGULATORY"/>
    <property type="match status" value="2"/>
</dbReference>
<reference evidence="11" key="1">
    <citation type="submission" date="2023-07" db="EMBL/GenBank/DDBJ databases">
        <authorList>
            <person name="Haufschild T."/>
            <person name="Kallscheuer N."/>
            <person name="Hammer J."/>
            <person name="Kohn T."/>
            <person name="Kabuu M."/>
            <person name="Jogler M."/>
            <person name="Wohfarth N."/>
            <person name="Heuer A."/>
            <person name="Rohde M."/>
            <person name="van Teeseling M.C.F."/>
            <person name="Jogler C."/>
        </authorList>
    </citation>
    <scope>NUCLEOTIDE SEQUENCE</scope>
    <source>
        <strain evidence="11">Strain 138</strain>
        <strain evidence="12">Strain 318</strain>
    </source>
</reference>
<dbReference type="InterPro" id="IPR011006">
    <property type="entry name" value="CheY-like_superfamily"/>
</dbReference>
<sequence>MTRVLIVDDKDENLYYLRALLGGHGYVVDEARHGAEALVVARSHPPDVVVSDLLMPVMDGYTLLRYWKADATLRRAPFIVYTATYTEEKDAKLARDLGADAFILKPSEPEDFLAELAAVLSRGTSDTEPRRPVADQEEILQVYSEALIRKLEEKSLQLEDANRRLGRSTMQLEMAGRLARLGGWWLDRGARHVVWSDEVCRIHGEPEGTAPDVERAIAYYEERHRPIIRRAVERCFADGTPWDLELELHSRDGRHLNVRVIGEAVRDDMGRVSRIQGAFQDVTEIRRAQRERRDLALRLQQTLESMSDAVLMFDPAWRVVFLNPMGERLLHRSRAELLGKVVWEEFPEAVGSTFQVEYERAVRTRSRVQFVEYFTPLETWFDVTAYPTDDGLVVYFRDVTARREADRRLAQQATMLDKAQDAILVRGLDDTILYWNKSAERLYGWTADEAIGRNAHELVNDGSAEFVEAKRELMSRGEWTGTLRQVARDGRRVVTECRWTLVRNDAGEPESVLAINTDVTDRRNLEQQFLRAQRLESIGTLAGGIAHDLNNVLAPVMMSLDLLRDLAGPQGHDLIESLRSSVGRGADLVRQVLSFARGLDGRKERVDARTVVREIEAVLRETFPKRIEIVVEVPDAPARLMGDPTQLHQVVMNLAVNARDAMPKGGQLRIVVSREDLSGAAAVQLHLAPGRYVRVAVADSGAGISPEHQEIIFEPFFTTKDVGHGTGLGLSTVQSIVRGHDGAIQLQSELGKGSIFSCWFPLVGADDEQPSAPNPARRLPRGDGEFILVVDDEPSIRAVADRILTRHGYRVATAADGHEALERWREHRTELDAIITDVAMPGMDGPELIAALRAEGADVPIIVASGYVTDEGAGRLLEVATEFFVSKPFSAETLLTTLRGVLVGR</sequence>
<dbReference type="RefSeq" id="WP_367887242.1">
    <property type="nucleotide sequence ID" value="NZ_CP130612.1"/>
</dbReference>
<feature type="domain" description="PAC" evidence="10">
    <location>
        <begin position="242"/>
        <end position="294"/>
    </location>
</feature>
<dbReference type="InterPro" id="IPR001789">
    <property type="entry name" value="Sig_transdc_resp-reg_receiver"/>
</dbReference>
<dbReference type="Gene3D" id="3.40.50.2300">
    <property type="match status" value="2"/>
</dbReference>
<keyword evidence="3 6" id="KW-0597">Phosphoprotein</keyword>
<dbReference type="CDD" id="cd00130">
    <property type="entry name" value="PAS"/>
    <property type="match status" value="3"/>
</dbReference>
<dbReference type="InterPro" id="IPR013656">
    <property type="entry name" value="PAS_4"/>
</dbReference>
<dbReference type="InterPro" id="IPR005467">
    <property type="entry name" value="His_kinase_dom"/>
</dbReference>
<evidence type="ECO:0000259" key="9">
    <source>
        <dbReference type="PROSITE" id="PS50112"/>
    </source>
</evidence>
<dbReference type="EMBL" id="CP130613">
    <property type="protein sequence ID" value="WKW14453.1"/>
    <property type="molecule type" value="Genomic_DNA"/>
</dbReference>
<dbReference type="Pfam" id="PF08447">
    <property type="entry name" value="PAS_3"/>
    <property type="match status" value="1"/>
</dbReference>
<dbReference type="KEGG" id="pspc:Strain318_000798"/>
<evidence type="ECO:0000256" key="4">
    <source>
        <dbReference type="ARBA" id="ARBA00022679"/>
    </source>
</evidence>
<dbReference type="PANTHER" id="PTHR43047">
    <property type="entry name" value="TWO-COMPONENT HISTIDINE PROTEIN KINASE"/>
    <property type="match status" value="1"/>
</dbReference>
<dbReference type="Proteomes" id="UP001229955">
    <property type="component" value="Chromosome"/>
</dbReference>
<dbReference type="InterPro" id="IPR000014">
    <property type="entry name" value="PAS"/>
</dbReference>
<dbReference type="InterPro" id="IPR013655">
    <property type="entry name" value="PAS_fold_3"/>
</dbReference>
<dbReference type="AlphaFoldDB" id="A0AA49JTB3"/>
<feature type="domain" description="Histidine kinase" evidence="7">
    <location>
        <begin position="544"/>
        <end position="764"/>
    </location>
</feature>
<dbReference type="GO" id="GO:0005886">
    <property type="term" value="C:plasma membrane"/>
    <property type="evidence" value="ECO:0007669"/>
    <property type="project" value="TreeGrafter"/>
</dbReference>
<dbReference type="InterPro" id="IPR036890">
    <property type="entry name" value="HATPase_C_sf"/>
</dbReference>
<dbReference type="SUPFAM" id="SSF52172">
    <property type="entry name" value="CheY-like"/>
    <property type="match status" value="2"/>
</dbReference>
<dbReference type="Gene3D" id="3.30.565.10">
    <property type="entry name" value="Histidine kinase-like ATPase, C-terminal domain"/>
    <property type="match status" value="1"/>
</dbReference>
<dbReference type="SUPFAM" id="SSF55785">
    <property type="entry name" value="PYP-like sensor domain (PAS domain)"/>
    <property type="match status" value="3"/>
</dbReference>
<evidence type="ECO:0000259" key="7">
    <source>
        <dbReference type="PROSITE" id="PS50109"/>
    </source>
</evidence>
<dbReference type="InterPro" id="IPR003594">
    <property type="entry name" value="HATPase_dom"/>
</dbReference>
<dbReference type="SMART" id="SM00448">
    <property type="entry name" value="REC"/>
    <property type="match status" value="2"/>
</dbReference>
<dbReference type="PANTHER" id="PTHR43047:SF72">
    <property type="entry name" value="OSMOSENSING HISTIDINE PROTEIN KINASE SLN1"/>
    <property type="match status" value="1"/>
</dbReference>
<dbReference type="GO" id="GO:0009927">
    <property type="term" value="F:histidine phosphotransfer kinase activity"/>
    <property type="evidence" value="ECO:0007669"/>
    <property type="project" value="TreeGrafter"/>
</dbReference>
<dbReference type="InterPro" id="IPR004358">
    <property type="entry name" value="Sig_transdc_His_kin-like_C"/>
</dbReference>
<evidence type="ECO:0000256" key="1">
    <source>
        <dbReference type="ARBA" id="ARBA00000085"/>
    </source>
</evidence>
<dbReference type="InterPro" id="IPR000700">
    <property type="entry name" value="PAS-assoc_C"/>
</dbReference>
<feature type="domain" description="Response regulatory" evidence="8">
    <location>
        <begin position="786"/>
        <end position="902"/>
    </location>
</feature>
<keyword evidence="13" id="KW-1185">Reference proteome</keyword>
<dbReference type="EC" id="2.7.13.3" evidence="2"/>
<comment type="catalytic activity">
    <reaction evidence="1">
        <text>ATP + protein L-histidine = ADP + protein N-phospho-L-histidine.</text>
        <dbReference type="EC" id="2.7.13.3"/>
    </reaction>
</comment>
<evidence type="ECO:0000313" key="13">
    <source>
        <dbReference type="Proteomes" id="UP001229955"/>
    </source>
</evidence>
<feature type="domain" description="Response regulatory" evidence="8">
    <location>
        <begin position="3"/>
        <end position="120"/>
    </location>
</feature>
<evidence type="ECO:0000259" key="8">
    <source>
        <dbReference type="PROSITE" id="PS50110"/>
    </source>
</evidence>
<dbReference type="Gene3D" id="3.30.450.20">
    <property type="entry name" value="PAS domain"/>
    <property type="match status" value="3"/>
</dbReference>
<evidence type="ECO:0000256" key="2">
    <source>
        <dbReference type="ARBA" id="ARBA00012438"/>
    </source>
</evidence>
<dbReference type="InterPro" id="IPR001610">
    <property type="entry name" value="PAC"/>
</dbReference>
<evidence type="ECO:0000313" key="12">
    <source>
        <dbReference type="EMBL" id="WKW14453.1"/>
    </source>
</evidence>
<dbReference type="InterPro" id="IPR003661">
    <property type="entry name" value="HisK_dim/P_dom"/>
</dbReference>
<dbReference type="Gene3D" id="1.10.287.130">
    <property type="match status" value="1"/>
</dbReference>
<dbReference type="SMART" id="SM00388">
    <property type="entry name" value="HisKA"/>
    <property type="match status" value="1"/>
</dbReference>
<dbReference type="PROSITE" id="PS50109">
    <property type="entry name" value="HIS_KIN"/>
    <property type="match status" value="1"/>
</dbReference>
<dbReference type="Pfam" id="PF00512">
    <property type="entry name" value="HisKA"/>
    <property type="match status" value="1"/>
</dbReference>
<evidence type="ECO:0000256" key="5">
    <source>
        <dbReference type="ARBA" id="ARBA00022777"/>
    </source>
</evidence>
<gene>
    <name evidence="11" type="ORF">Strain138_000798</name>
    <name evidence="12" type="ORF">Strain318_000798</name>
</gene>
<keyword evidence="5" id="KW-0418">Kinase</keyword>